<dbReference type="PRINTS" id="PR00040">
    <property type="entry name" value="HTHMERR"/>
</dbReference>
<dbReference type="Proteomes" id="UP001499863">
    <property type="component" value="Unassembled WGS sequence"/>
</dbReference>
<dbReference type="InterPro" id="IPR000551">
    <property type="entry name" value="MerR-type_HTH_dom"/>
</dbReference>
<dbReference type="PANTHER" id="PTHR30204">
    <property type="entry name" value="REDOX-CYCLING DRUG-SENSING TRANSCRIPTIONAL ACTIVATOR SOXR"/>
    <property type="match status" value="1"/>
</dbReference>
<feature type="region of interest" description="Disordered" evidence="2">
    <location>
        <begin position="1"/>
        <end position="24"/>
    </location>
</feature>
<comment type="caution">
    <text evidence="4">The sequence shown here is derived from an EMBL/GenBank/DDBJ whole genome shotgun (WGS) entry which is preliminary data.</text>
</comment>
<dbReference type="EMBL" id="BAAAKJ010000027">
    <property type="protein sequence ID" value="GAA1384712.1"/>
    <property type="molecule type" value="Genomic_DNA"/>
</dbReference>
<dbReference type="PROSITE" id="PS00552">
    <property type="entry name" value="HTH_MERR_1"/>
    <property type="match status" value="1"/>
</dbReference>
<dbReference type="Gene3D" id="1.10.1660.10">
    <property type="match status" value="1"/>
</dbReference>
<dbReference type="SMART" id="SM00422">
    <property type="entry name" value="HTH_MERR"/>
    <property type="match status" value="1"/>
</dbReference>
<dbReference type="InterPro" id="IPR009061">
    <property type="entry name" value="DNA-bd_dom_put_sf"/>
</dbReference>
<sequence length="231" mass="25079">MVTDASGNRWSCGPCAPSTAPSAPRTTAAAACGTGQVSIFRKLSMGPDSNRPGGTAGLAWSALQAVRVVVTFVTGEPTMTALATFEAETRSCWDVFRDPVGEPDRTPRHTIGEVSAASGLTAHTLRWYERIGLLDPVDRSASGQRRYSDADLHRLAFLGRLRLTGMPVADMLRYVELAREGERTSADRRDLLLAHREAVRQQIADLHATLAVLDHKIDVYNGRLTRCAPSH</sequence>
<accession>A0ABN1XLH1</accession>
<evidence type="ECO:0000256" key="1">
    <source>
        <dbReference type="ARBA" id="ARBA00023125"/>
    </source>
</evidence>
<keyword evidence="1" id="KW-0238">DNA-binding</keyword>
<dbReference type="CDD" id="cd01109">
    <property type="entry name" value="HTH_YyaN"/>
    <property type="match status" value="1"/>
</dbReference>
<evidence type="ECO:0000256" key="2">
    <source>
        <dbReference type="SAM" id="MobiDB-lite"/>
    </source>
</evidence>
<name>A0ABN1XLH1_9ACTN</name>
<proteinExistence type="predicted"/>
<dbReference type="SUPFAM" id="SSF46955">
    <property type="entry name" value="Putative DNA-binding domain"/>
    <property type="match status" value="1"/>
</dbReference>
<dbReference type="Pfam" id="PF13411">
    <property type="entry name" value="MerR_1"/>
    <property type="match status" value="1"/>
</dbReference>
<dbReference type="PROSITE" id="PS50937">
    <property type="entry name" value="HTH_MERR_2"/>
    <property type="match status" value="1"/>
</dbReference>
<reference evidence="4 5" key="1">
    <citation type="journal article" date="2019" name="Int. J. Syst. Evol. Microbiol.">
        <title>The Global Catalogue of Microorganisms (GCM) 10K type strain sequencing project: providing services to taxonomists for standard genome sequencing and annotation.</title>
        <authorList>
            <consortium name="The Broad Institute Genomics Platform"/>
            <consortium name="The Broad Institute Genome Sequencing Center for Infectious Disease"/>
            <person name="Wu L."/>
            <person name="Ma J."/>
        </authorList>
    </citation>
    <scope>NUCLEOTIDE SEQUENCE [LARGE SCALE GENOMIC DNA]</scope>
    <source>
        <strain evidence="4 5">JCM 12393</strain>
    </source>
</reference>
<organism evidence="4 5">
    <name type="scientific">Kitasatospora putterlickiae</name>
    <dbReference type="NCBI Taxonomy" id="221725"/>
    <lineage>
        <taxon>Bacteria</taxon>
        <taxon>Bacillati</taxon>
        <taxon>Actinomycetota</taxon>
        <taxon>Actinomycetes</taxon>
        <taxon>Kitasatosporales</taxon>
        <taxon>Streptomycetaceae</taxon>
        <taxon>Kitasatospora</taxon>
    </lineage>
</organism>
<protein>
    <recommendedName>
        <fullName evidence="3">HTH merR-type domain-containing protein</fullName>
    </recommendedName>
</protein>
<dbReference type="PANTHER" id="PTHR30204:SF98">
    <property type="entry name" value="HTH-TYPE TRANSCRIPTIONAL REGULATOR ADHR"/>
    <property type="match status" value="1"/>
</dbReference>
<evidence type="ECO:0000313" key="4">
    <source>
        <dbReference type="EMBL" id="GAA1384712.1"/>
    </source>
</evidence>
<keyword evidence="5" id="KW-1185">Reference proteome</keyword>
<evidence type="ECO:0000259" key="3">
    <source>
        <dbReference type="PROSITE" id="PS50937"/>
    </source>
</evidence>
<gene>
    <name evidence="4" type="ORF">GCM10009639_06500</name>
</gene>
<feature type="compositionally biased region" description="Low complexity" evidence="2">
    <location>
        <begin position="11"/>
        <end position="24"/>
    </location>
</feature>
<evidence type="ECO:0000313" key="5">
    <source>
        <dbReference type="Proteomes" id="UP001499863"/>
    </source>
</evidence>
<feature type="domain" description="HTH merR-type" evidence="3">
    <location>
        <begin position="108"/>
        <end position="177"/>
    </location>
</feature>
<dbReference type="InterPro" id="IPR047057">
    <property type="entry name" value="MerR_fam"/>
</dbReference>